<gene>
    <name evidence="1" type="ORF">POCTA_138.1.T0450099</name>
</gene>
<reference evidence="1" key="1">
    <citation type="submission" date="2021-01" db="EMBL/GenBank/DDBJ databases">
        <authorList>
            <consortium name="Genoscope - CEA"/>
            <person name="William W."/>
        </authorList>
    </citation>
    <scope>NUCLEOTIDE SEQUENCE</scope>
</reference>
<sequence length="382" mass="44357">MMGNQYHVKNVIFSFQIAYNNLTYVYHVHKQEKQKQIVNVNKDTMKLGYRFVQNNSNCMTCLNTSNNCTSCDSNQFREINLKTRTFDGTCQQCNQKCQTSALFNYECTSCIKYRYLKDKDCVCIYEMYESYKDKSCILCSKIYLTCVNQSDYCLTCSIANFRQFKTANTCECIQGYQENPINLNCEQCANSCLTWSLLYDNCLTCNTSLNLFLVNKRCLCSNRIILIHQIILANTNIVQFQINTIQIHHQNIGLSIGKKQLSMKKLIKLFKQQYIQHNAICENTNKYCITSANEFKRQFRANNCLCIHANMKLELKCVKNTLIFAKHVNLLPRIVYPAMKLNIIVFIEKINVYVSLECSNKCLICKGQANLCIVTFLISIYV</sequence>
<protein>
    <submittedName>
        <fullName evidence="1">Uncharacterized protein</fullName>
    </submittedName>
</protein>
<keyword evidence="2" id="KW-1185">Reference proteome</keyword>
<dbReference type="PANTHER" id="PTHR15332:SF175">
    <property type="entry name" value="PROPROTEIN CONVERTASE SUBTILISIN_KEXIN TYPE 5-LIKE"/>
    <property type="match status" value="1"/>
</dbReference>
<name>A0A8S1UHN3_PAROT</name>
<dbReference type="Proteomes" id="UP000683925">
    <property type="component" value="Unassembled WGS sequence"/>
</dbReference>
<proteinExistence type="predicted"/>
<evidence type="ECO:0000313" key="2">
    <source>
        <dbReference type="Proteomes" id="UP000683925"/>
    </source>
</evidence>
<comment type="caution">
    <text evidence="1">The sequence shown here is derived from an EMBL/GenBank/DDBJ whole genome shotgun (WGS) entry which is preliminary data.</text>
</comment>
<accession>A0A8S1UHN3</accession>
<dbReference type="AlphaFoldDB" id="A0A8S1UHN3"/>
<dbReference type="PANTHER" id="PTHR15332">
    <property type="entry name" value="PROPROTEIN CONVERTASE SUBTILISIN_KEXIN TYPE 5-LIKE"/>
    <property type="match status" value="1"/>
</dbReference>
<organism evidence="1 2">
    <name type="scientific">Paramecium octaurelia</name>
    <dbReference type="NCBI Taxonomy" id="43137"/>
    <lineage>
        <taxon>Eukaryota</taxon>
        <taxon>Sar</taxon>
        <taxon>Alveolata</taxon>
        <taxon>Ciliophora</taxon>
        <taxon>Intramacronucleata</taxon>
        <taxon>Oligohymenophorea</taxon>
        <taxon>Peniculida</taxon>
        <taxon>Parameciidae</taxon>
        <taxon>Paramecium</taxon>
    </lineage>
</organism>
<dbReference type="OrthoDB" id="10035969at2759"/>
<evidence type="ECO:0000313" key="1">
    <source>
        <dbReference type="EMBL" id="CAD8164528.1"/>
    </source>
</evidence>
<dbReference type="EMBL" id="CAJJDP010000045">
    <property type="protein sequence ID" value="CAD8164528.1"/>
    <property type="molecule type" value="Genomic_DNA"/>
</dbReference>